<feature type="repeat" description="ANK" evidence="1">
    <location>
        <begin position="1"/>
        <end position="23"/>
    </location>
</feature>
<organism evidence="3 4">
    <name type="scientific">Rotaria magnacalcarata</name>
    <dbReference type="NCBI Taxonomy" id="392030"/>
    <lineage>
        <taxon>Eukaryota</taxon>
        <taxon>Metazoa</taxon>
        <taxon>Spiralia</taxon>
        <taxon>Gnathifera</taxon>
        <taxon>Rotifera</taxon>
        <taxon>Eurotatoria</taxon>
        <taxon>Bdelloidea</taxon>
        <taxon>Philodinida</taxon>
        <taxon>Philodinidae</taxon>
        <taxon>Rotaria</taxon>
    </lineage>
</organism>
<evidence type="ECO:0000313" key="4">
    <source>
        <dbReference type="Proteomes" id="UP000676336"/>
    </source>
</evidence>
<reference evidence="3" key="1">
    <citation type="submission" date="2021-02" db="EMBL/GenBank/DDBJ databases">
        <authorList>
            <person name="Nowell W R."/>
        </authorList>
    </citation>
    <scope>NUCLEOTIDE SEQUENCE</scope>
</reference>
<keyword evidence="1" id="KW-0040">ANK repeat</keyword>
<dbReference type="Pfam" id="PF12796">
    <property type="entry name" value="Ank_2"/>
    <property type="match status" value="1"/>
</dbReference>
<dbReference type="EMBL" id="CAJOBI010124124">
    <property type="protein sequence ID" value="CAF4692912.1"/>
    <property type="molecule type" value="Genomic_DNA"/>
</dbReference>
<dbReference type="InterPro" id="IPR036770">
    <property type="entry name" value="Ankyrin_rpt-contain_sf"/>
</dbReference>
<protein>
    <recommendedName>
        <fullName evidence="5">Ankyrin</fullName>
    </recommendedName>
</protein>
<accession>A0A8S3ABT0</accession>
<comment type="caution">
    <text evidence="3">The sequence shown here is derived from an EMBL/GenBank/DDBJ whole genome shotgun (WGS) entry which is preliminary data.</text>
</comment>
<feature type="non-terminal residue" evidence="3">
    <location>
        <position position="1"/>
    </location>
</feature>
<feature type="repeat" description="ANK" evidence="1">
    <location>
        <begin position="24"/>
        <end position="56"/>
    </location>
</feature>
<dbReference type="PROSITE" id="PS50297">
    <property type="entry name" value="ANK_REP_REGION"/>
    <property type="match status" value="1"/>
</dbReference>
<evidence type="ECO:0000256" key="1">
    <source>
        <dbReference type="PROSITE-ProRule" id="PRU00023"/>
    </source>
</evidence>
<dbReference type="Gene3D" id="1.25.40.20">
    <property type="entry name" value="Ankyrin repeat-containing domain"/>
    <property type="match status" value="2"/>
</dbReference>
<evidence type="ECO:0000313" key="2">
    <source>
        <dbReference type="EMBL" id="CAF4661262.1"/>
    </source>
</evidence>
<dbReference type="PANTHER" id="PTHR24202">
    <property type="entry name" value="E3 UBIQUITIN-PROTEIN LIGASE MIB2"/>
    <property type="match status" value="1"/>
</dbReference>
<feature type="non-terminal residue" evidence="3">
    <location>
        <position position="60"/>
    </location>
</feature>
<sequence length="60" mass="6700">QNGHLDIIRLLIQHDANLEIEDKDGDRAVHHAAFGDEAEVLELLAKSGADLNSRNKKRQT</sequence>
<dbReference type="GO" id="GO:0006897">
    <property type="term" value="P:endocytosis"/>
    <property type="evidence" value="ECO:0007669"/>
    <property type="project" value="TreeGrafter"/>
</dbReference>
<dbReference type="PROSITE" id="PS50088">
    <property type="entry name" value="ANK_REPEAT"/>
    <property type="match status" value="2"/>
</dbReference>
<evidence type="ECO:0000313" key="3">
    <source>
        <dbReference type="EMBL" id="CAF4692912.1"/>
    </source>
</evidence>
<dbReference type="Proteomes" id="UP000676336">
    <property type="component" value="Unassembled WGS sequence"/>
</dbReference>
<dbReference type="SUPFAM" id="SSF48403">
    <property type="entry name" value="Ankyrin repeat"/>
    <property type="match status" value="1"/>
</dbReference>
<dbReference type="InterPro" id="IPR002110">
    <property type="entry name" value="Ankyrin_rpt"/>
</dbReference>
<evidence type="ECO:0008006" key="5">
    <source>
        <dbReference type="Google" id="ProtNLM"/>
    </source>
</evidence>
<dbReference type="PANTHER" id="PTHR24202:SF53">
    <property type="entry name" value="E3 UBIQUITIN-PROTEIN LIGASE MIB1"/>
    <property type="match status" value="1"/>
</dbReference>
<dbReference type="EMBL" id="CAJOBI010117395">
    <property type="protein sequence ID" value="CAF4661262.1"/>
    <property type="molecule type" value="Genomic_DNA"/>
</dbReference>
<dbReference type="GO" id="GO:0016567">
    <property type="term" value="P:protein ubiquitination"/>
    <property type="evidence" value="ECO:0007669"/>
    <property type="project" value="TreeGrafter"/>
</dbReference>
<dbReference type="GO" id="GO:0007219">
    <property type="term" value="P:Notch signaling pathway"/>
    <property type="evidence" value="ECO:0007669"/>
    <property type="project" value="TreeGrafter"/>
</dbReference>
<name>A0A8S3ABT0_9BILA</name>
<gene>
    <name evidence="2" type="ORF">SMN809_LOCUS41508</name>
    <name evidence="3" type="ORF">SMN809_LOCUS42739</name>
</gene>
<proteinExistence type="predicted"/>
<dbReference type="AlphaFoldDB" id="A0A8S3ABT0"/>
<dbReference type="GO" id="GO:0005737">
    <property type="term" value="C:cytoplasm"/>
    <property type="evidence" value="ECO:0007669"/>
    <property type="project" value="TreeGrafter"/>
</dbReference>